<dbReference type="InterPro" id="IPR050090">
    <property type="entry name" value="Tyrosine_recombinase_XerCD"/>
</dbReference>
<keyword evidence="9" id="KW-1185">Reference proteome</keyword>
<dbReference type="PROSITE" id="PS51898">
    <property type="entry name" value="TYR_RECOMBINASE"/>
    <property type="match status" value="1"/>
</dbReference>
<dbReference type="PANTHER" id="PTHR30349">
    <property type="entry name" value="PHAGE INTEGRASE-RELATED"/>
    <property type="match status" value="1"/>
</dbReference>
<keyword evidence="2" id="KW-0229">DNA integration</keyword>
<dbReference type="Proteomes" id="UP000051295">
    <property type="component" value="Unassembled WGS sequence"/>
</dbReference>
<dbReference type="InterPro" id="IPR010998">
    <property type="entry name" value="Integrase_recombinase_N"/>
</dbReference>
<proteinExistence type="inferred from homology"/>
<dbReference type="CDD" id="cd00397">
    <property type="entry name" value="DNA_BRE_C"/>
    <property type="match status" value="1"/>
</dbReference>
<dbReference type="InterPro" id="IPR044068">
    <property type="entry name" value="CB"/>
</dbReference>
<evidence type="ECO:0000256" key="1">
    <source>
        <dbReference type="ARBA" id="ARBA00008857"/>
    </source>
</evidence>
<dbReference type="AlphaFoldDB" id="A0A0T5NX82"/>
<dbReference type="PANTHER" id="PTHR30349:SF41">
    <property type="entry name" value="INTEGRASE_RECOMBINASE PROTEIN MJ0367-RELATED"/>
    <property type="match status" value="1"/>
</dbReference>
<reference evidence="8 9" key="1">
    <citation type="submission" date="2015-04" db="EMBL/GenBank/DDBJ databases">
        <title>The draft genome sequence of Roseovarius sp.R12b.</title>
        <authorList>
            <person name="Li G."/>
            <person name="Lai Q."/>
            <person name="Shao Z."/>
            <person name="Yan P."/>
        </authorList>
    </citation>
    <scope>NUCLEOTIDE SEQUENCE [LARGE SCALE GENOMIC DNA]</scope>
    <source>
        <strain evidence="8 9">R12B</strain>
    </source>
</reference>
<evidence type="ECO:0000256" key="2">
    <source>
        <dbReference type="ARBA" id="ARBA00022908"/>
    </source>
</evidence>
<dbReference type="OrthoDB" id="7354488at2"/>
<evidence type="ECO:0000256" key="3">
    <source>
        <dbReference type="ARBA" id="ARBA00023125"/>
    </source>
</evidence>
<dbReference type="InterPro" id="IPR002104">
    <property type="entry name" value="Integrase_catalytic"/>
</dbReference>
<evidence type="ECO:0000313" key="8">
    <source>
        <dbReference type="EMBL" id="KRS13533.1"/>
    </source>
</evidence>
<comment type="similarity">
    <text evidence="1">Belongs to the 'phage' integrase family.</text>
</comment>
<evidence type="ECO:0000256" key="5">
    <source>
        <dbReference type="PROSITE-ProRule" id="PRU01248"/>
    </source>
</evidence>
<feature type="domain" description="Core-binding (CB)" evidence="7">
    <location>
        <begin position="1"/>
        <end position="96"/>
    </location>
</feature>
<dbReference type="GO" id="GO:0006310">
    <property type="term" value="P:DNA recombination"/>
    <property type="evidence" value="ECO:0007669"/>
    <property type="project" value="UniProtKB-KW"/>
</dbReference>
<dbReference type="Pfam" id="PF00589">
    <property type="entry name" value="Phage_integrase"/>
    <property type="match status" value="1"/>
</dbReference>
<accession>A0A0T5NX82</accession>
<dbReference type="GO" id="GO:0003677">
    <property type="term" value="F:DNA binding"/>
    <property type="evidence" value="ECO:0007669"/>
    <property type="project" value="UniProtKB-UniRule"/>
</dbReference>
<dbReference type="InterPro" id="IPR011010">
    <property type="entry name" value="DNA_brk_join_enz"/>
</dbReference>
<organism evidence="8 9">
    <name type="scientific">Roseovarius atlanticus</name>
    <dbReference type="NCBI Taxonomy" id="1641875"/>
    <lineage>
        <taxon>Bacteria</taxon>
        <taxon>Pseudomonadati</taxon>
        <taxon>Pseudomonadota</taxon>
        <taxon>Alphaproteobacteria</taxon>
        <taxon>Rhodobacterales</taxon>
        <taxon>Roseobacteraceae</taxon>
        <taxon>Roseovarius</taxon>
    </lineage>
</organism>
<evidence type="ECO:0000256" key="4">
    <source>
        <dbReference type="ARBA" id="ARBA00023172"/>
    </source>
</evidence>
<protein>
    <submittedName>
        <fullName evidence="8">Integrase</fullName>
    </submittedName>
</protein>
<dbReference type="RefSeq" id="WP_057791585.1">
    <property type="nucleotide sequence ID" value="NZ_LAXJ01000005.1"/>
</dbReference>
<evidence type="ECO:0000259" key="6">
    <source>
        <dbReference type="PROSITE" id="PS51898"/>
    </source>
</evidence>
<sequence>MAKRNKDNLRIKRKYLVWRKDAQGVSEATIDKTAAAISLYDGWLAGKDFRAFHSERARAFKRYLAGLRNERTGAPLSAATINGTLRELKGFFYWLADQPGYKSKISRAIADYLTPDKKSENARRGSLWKPHPSPDQVRHIIANMSQGTVIERRNRALVAFLFLTCSREGAAITLRLGHVDLAHNCVHFDGRQVDTKFGKTFTTAFYPFGEELERCVFNWLEELKRDHLFASSDPLFPKTLVGVGASRKFEVMGILREPWASPSSAAKIFKQAFADAGLPPFSPHRVRDTVAELAKDHCRTPEDYKAWSQNMGHEDVLTTFRSHGSVAPGRQTELMQRFRDRGRCTDDEGSDIIE</sequence>
<keyword evidence="3 5" id="KW-0238">DNA-binding</keyword>
<dbReference type="InterPro" id="IPR013762">
    <property type="entry name" value="Integrase-like_cat_sf"/>
</dbReference>
<dbReference type="EMBL" id="LAXJ01000005">
    <property type="protein sequence ID" value="KRS13533.1"/>
    <property type="molecule type" value="Genomic_DNA"/>
</dbReference>
<evidence type="ECO:0000313" key="9">
    <source>
        <dbReference type="Proteomes" id="UP000051295"/>
    </source>
</evidence>
<dbReference type="GO" id="GO:0015074">
    <property type="term" value="P:DNA integration"/>
    <property type="evidence" value="ECO:0007669"/>
    <property type="project" value="UniProtKB-KW"/>
</dbReference>
<dbReference type="Gene3D" id="1.10.443.10">
    <property type="entry name" value="Intergrase catalytic core"/>
    <property type="match status" value="1"/>
</dbReference>
<dbReference type="STRING" id="1641875.XM53_06685"/>
<name>A0A0T5NX82_9RHOB</name>
<dbReference type="PROSITE" id="PS51900">
    <property type="entry name" value="CB"/>
    <property type="match status" value="1"/>
</dbReference>
<keyword evidence="4" id="KW-0233">DNA recombination</keyword>
<dbReference type="PATRIC" id="fig|1641875.4.peg.3706"/>
<dbReference type="SUPFAM" id="SSF56349">
    <property type="entry name" value="DNA breaking-rejoining enzymes"/>
    <property type="match status" value="1"/>
</dbReference>
<feature type="domain" description="Tyr recombinase" evidence="6">
    <location>
        <begin position="126"/>
        <end position="336"/>
    </location>
</feature>
<evidence type="ECO:0000259" key="7">
    <source>
        <dbReference type="PROSITE" id="PS51900"/>
    </source>
</evidence>
<dbReference type="Gene3D" id="1.10.150.130">
    <property type="match status" value="1"/>
</dbReference>
<comment type="caution">
    <text evidence="8">The sequence shown here is derived from an EMBL/GenBank/DDBJ whole genome shotgun (WGS) entry which is preliminary data.</text>
</comment>
<gene>
    <name evidence="8" type="ORF">XM53_06685</name>
</gene>